<feature type="compositionally biased region" description="Low complexity" evidence="1">
    <location>
        <begin position="97"/>
        <end position="120"/>
    </location>
</feature>
<feature type="region of interest" description="Disordered" evidence="1">
    <location>
        <begin position="19"/>
        <end position="125"/>
    </location>
</feature>
<sequence length="474" mass="50985">MRGPDSFSDAFIGETMRGMIRGPLGSAPAAVPARWSERQPGSSSVHDCPVLSPGPPPQQAQSSQGLYRVSFVPSSDAPPCSAPPFSGFHTPSVQDGSSPSSAKFSSPSAIPASASSSSAPRYVANPSSNAKLHGILEEPQFAEEPAIDCRRHRHASRSTEETETIRLQELMGKEDSPAVPTRLTPHPPRVELAFVREGGLPPLRSESLSPSGNWKGEWSAPLGGLALAILPDPINDPEEGSPYTPCTPEFAHPSEYSPKSIDFPGSSVDSPSPIAPSFSSPPHVKFTPSPSLSPLQHAEPQPEKERDHCTWLGVRRWRRRTPLSTSPRRISVSASPALAPTPLSPVVSVHSEHSITNSIRSSITRLFRFGGGGRSRSRSRSAGPAGAEQTRSSDSFHWVPPLPSTISTVSLGSVGMCEGSNNKVEERRLRKEAAKARTERMAKELAEKARRRAEEDKARTVGNARDMNLRPWKG</sequence>
<evidence type="ECO:0000256" key="1">
    <source>
        <dbReference type="SAM" id="MobiDB-lite"/>
    </source>
</evidence>
<feature type="compositionally biased region" description="Low complexity" evidence="1">
    <location>
        <begin position="270"/>
        <end position="282"/>
    </location>
</feature>
<dbReference type="EMBL" id="LR728443">
    <property type="protein sequence ID" value="VWP00400.1"/>
    <property type="molecule type" value="Genomic_DNA"/>
</dbReference>
<evidence type="ECO:0000313" key="2">
    <source>
        <dbReference type="EMBL" id="VWP00400.1"/>
    </source>
</evidence>
<name>A0A5K1K422_9APHY</name>
<proteinExistence type="predicted"/>
<feature type="compositionally biased region" description="Basic and acidic residues" evidence="1">
    <location>
        <begin position="443"/>
        <end position="459"/>
    </location>
</feature>
<protein>
    <submittedName>
        <fullName evidence="2">N/A</fullName>
    </submittedName>
</protein>
<accession>A0A5K1K422</accession>
<reference evidence="2" key="1">
    <citation type="submission" date="2019-10" db="EMBL/GenBank/DDBJ databases">
        <authorList>
            <person name="Nor Muhammad N."/>
        </authorList>
    </citation>
    <scope>NUCLEOTIDE SEQUENCE</scope>
</reference>
<feature type="compositionally biased region" description="Low complexity" evidence="1">
    <location>
        <begin position="73"/>
        <end position="86"/>
    </location>
</feature>
<feature type="region of interest" description="Disordered" evidence="1">
    <location>
        <begin position="369"/>
        <end position="396"/>
    </location>
</feature>
<organism evidence="2">
    <name type="scientific">Ganoderma boninense</name>
    <dbReference type="NCBI Taxonomy" id="34458"/>
    <lineage>
        <taxon>Eukaryota</taxon>
        <taxon>Fungi</taxon>
        <taxon>Dikarya</taxon>
        <taxon>Basidiomycota</taxon>
        <taxon>Agaricomycotina</taxon>
        <taxon>Agaricomycetes</taxon>
        <taxon>Polyporales</taxon>
        <taxon>Polyporaceae</taxon>
        <taxon>Ganoderma</taxon>
    </lineage>
</organism>
<gene>
    <name evidence="2" type="primary">I1RFR7</name>
</gene>
<feature type="region of interest" description="Disordered" evidence="1">
    <location>
        <begin position="443"/>
        <end position="474"/>
    </location>
</feature>
<dbReference type="AlphaFoldDB" id="A0A5K1K422"/>
<feature type="region of interest" description="Disordered" evidence="1">
    <location>
        <begin position="229"/>
        <end position="307"/>
    </location>
</feature>